<feature type="domain" description="PDZ" evidence="2">
    <location>
        <begin position="715"/>
        <end position="783"/>
    </location>
</feature>
<sequence length="786" mass="88973">MKTPQIVFALFLLIILVSTGSHAQSVYYVSHSTSLKEDGSQAYPYHSIHRAIEKAKEDKNSVTIYLREGKYILDKPIVLTPENSCDSKTLTIKAYPEENVVLSSGISLNLKWEKYKKGIMRASVSGNPIMDMLIVNGNIRHMARFPNYDKEAVRFNGTSALATDPARVKKWKNPEGGYLHAMHKHDWGDFHYRIIGKTPKGELQLEGGWQNNRPMGIHKENRMVENIFEELDAPGEWYYNQDEGWLYYYPLPEENINEATFETPQLKHLIEIVGKESAPVKNVTIEGIELTQTVRTFMEDYEPLLRSDWPIYRGGAVIFRRTENCILHDCYIHNVGGNGIFFDKYNRHSAITGSFLTSIGASAICFVGDPAGVRSPSFRYEEFVTLDKMDRAKGPLNENHPAYCEVYNNLICNIGLFEKQITGVELSMCRNITISHNSIYDTPRAGINISEGTWGGHIIEHNDIFNTVKETGDHGSINSWGRDRFWHPDYNVMAQIVCEHPALILADIVNPIIIRHNRLRCDRGWDIDLDDGSSNYQIYDNLCLNGGIKLREGFYRTVANNILINNTLHPHLWFKNNGDVFSHNIVMTEYKPINLNGWGKMVDYNIFTDSAAYIAARRWDNDIHSIVTTVQFVDAAKGNFNVADDSEAITKGGFHNFSMNDFGVLSPHLKQKAKTPLMPVPLMANNAMDSSIMTWKGITLKSLNTLGERSATGMDVERGVYVISVDALGSPVRDFIAPNDVILGIKGIPVNNLEDLREALKHIVAKEKAEITIFRSQKEQKVIITF</sequence>
<evidence type="ECO:0000259" key="2">
    <source>
        <dbReference type="Pfam" id="PF13180"/>
    </source>
</evidence>
<dbReference type="SUPFAM" id="SSF50156">
    <property type="entry name" value="PDZ domain-like"/>
    <property type="match status" value="1"/>
</dbReference>
<dbReference type="InterPro" id="IPR001478">
    <property type="entry name" value="PDZ"/>
</dbReference>
<gene>
    <name evidence="3" type="ORF">BcellWH2_03022</name>
</gene>
<dbReference type="Proteomes" id="UP000061809">
    <property type="component" value="Chromosome"/>
</dbReference>
<dbReference type="InterPro" id="IPR006626">
    <property type="entry name" value="PbH1"/>
</dbReference>
<protein>
    <recommendedName>
        <fullName evidence="2">PDZ domain-containing protein</fullName>
    </recommendedName>
</protein>
<dbReference type="KEGG" id="bcel:BcellWH2_03022"/>
<evidence type="ECO:0000313" key="4">
    <source>
        <dbReference type="Proteomes" id="UP000061809"/>
    </source>
</evidence>
<feature type="signal peptide" evidence="1">
    <location>
        <begin position="1"/>
        <end position="23"/>
    </location>
</feature>
<dbReference type="SMART" id="SM00710">
    <property type="entry name" value="PbH1"/>
    <property type="match status" value="4"/>
</dbReference>
<dbReference type="EMBL" id="CP012801">
    <property type="protein sequence ID" value="ALJ60260.1"/>
    <property type="molecule type" value="Genomic_DNA"/>
</dbReference>
<evidence type="ECO:0000256" key="1">
    <source>
        <dbReference type="SAM" id="SignalP"/>
    </source>
</evidence>
<dbReference type="InterPro" id="IPR036034">
    <property type="entry name" value="PDZ_sf"/>
</dbReference>
<dbReference type="Pfam" id="PF13180">
    <property type="entry name" value="PDZ_2"/>
    <property type="match status" value="1"/>
</dbReference>
<keyword evidence="1" id="KW-0732">Signal</keyword>
<feature type="chain" id="PRO_5006047519" description="PDZ domain-containing protein" evidence="1">
    <location>
        <begin position="24"/>
        <end position="786"/>
    </location>
</feature>
<dbReference type="PATRIC" id="fig|246787.4.peg.3128"/>
<dbReference type="InterPro" id="IPR011050">
    <property type="entry name" value="Pectin_lyase_fold/virulence"/>
</dbReference>
<dbReference type="Gene3D" id="2.30.42.10">
    <property type="match status" value="1"/>
</dbReference>
<dbReference type="SUPFAM" id="SSF51126">
    <property type="entry name" value="Pectin lyase-like"/>
    <property type="match status" value="1"/>
</dbReference>
<dbReference type="RefSeq" id="WP_029426461.1">
    <property type="nucleotide sequence ID" value="NZ_CP012801.1"/>
</dbReference>
<dbReference type="PANTHER" id="PTHR36453:SF1">
    <property type="entry name" value="RIGHT HANDED BETA HELIX DOMAIN-CONTAINING PROTEIN"/>
    <property type="match status" value="1"/>
</dbReference>
<dbReference type="Gene3D" id="2.160.20.10">
    <property type="entry name" value="Single-stranded right-handed beta-helix, Pectin lyase-like"/>
    <property type="match status" value="2"/>
</dbReference>
<name>A0A0P0GD81_9BACE</name>
<dbReference type="AlphaFoldDB" id="A0A0P0GD81"/>
<accession>A0A0P0GD81</accession>
<dbReference type="PANTHER" id="PTHR36453">
    <property type="entry name" value="SECRETED PROTEIN-RELATED"/>
    <property type="match status" value="1"/>
</dbReference>
<dbReference type="InterPro" id="IPR012334">
    <property type="entry name" value="Pectin_lyas_fold"/>
</dbReference>
<organism evidence="3 4">
    <name type="scientific">Bacteroides cellulosilyticus</name>
    <dbReference type="NCBI Taxonomy" id="246787"/>
    <lineage>
        <taxon>Bacteria</taxon>
        <taxon>Pseudomonadati</taxon>
        <taxon>Bacteroidota</taxon>
        <taxon>Bacteroidia</taxon>
        <taxon>Bacteroidales</taxon>
        <taxon>Bacteroidaceae</taxon>
        <taxon>Bacteroides</taxon>
    </lineage>
</organism>
<evidence type="ECO:0000313" key="3">
    <source>
        <dbReference type="EMBL" id="ALJ60260.1"/>
    </source>
</evidence>
<proteinExistence type="predicted"/>
<reference evidence="3 4" key="1">
    <citation type="journal article" date="2015" name="Science">
        <title>Genetic determinants of in vivo fitness and diet responsiveness in multiple human gut Bacteroides.</title>
        <authorList>
            <person name="Wu M."/>
            <person name="McNulty N.P."/>
            <person name="Rodionov D.A."/>
            <person name="Khoroshkin M.S."/>
            <person name="Griffin N.W."/>
            <person name="Cheng J."/>
            <person name="Latreille P."/>
            <person name="Kerstetter R.A."/>
            <person name="Terrapon N."/>
            <person name="Henrissat B."/>
            <person name="Osterman A.L."/>
            <person name="Gordon J.I."/>
        </authorList>
    </citation>
    <scope>NUCLEOTIDE SEQUENCE [LARGE SCALE GENOMIC DNA]</scope>
    <source>
        <strain evidence="3 4">WH2</strain>
    </source>
</reference>